<evidence type="ECO:0000313" key="8">
    <source>
        <dbReference type="EMBL" id="CAI0394152.1"/>
    </source>
</evidence>
<comment type="caution">
    <text evidence="8">The sequence shown here is derived from an EMBL/GenBank/DDBJ whole genome shotgun (WGS) entry which is preliminary data.</text>
</comment>
<dbReference type="GO" id="GO:0009908">
    <property type="term" value="P:flower development"/>
    <property type="evidence" value="ECO:0007669"/>
    <property type="project" value="UniProtKB-KW"/>
</dbReference>
<evidence type="ECO:0000256" key="7">
    <source>
        <dbReference type="SAM" id="MobiDB-lite"/>
    </source>
</evidence>
<keyword evidence="9" id="KW-1185">Reference proteome</keyword>
<dbReference type="PANTHER" id="PTHR33405:SF18">
    <property type="entry name" value="PROTEIN FLX-LIKE 4"/>
    <property type="match status" value="1"/>
</dbReference>
<keyword evidence="5" id="KW-0287">Flowering</keyword>
<protein>
    <recommendedName>
        <fullName evidence="10">Protein FLX-like 4</fullName>
    </recommendedName>
</protein>
<sequence length="285" mass="31340">MAGGGRYPPKLDGRSSLQAPGMLRHGSLPNGVRLLDPLSLPGRLENKVAAQAAEIEQFTSDNQRFVAGNQALRQDLVAVQNEAQQLKAHIRSIQTESDIQIRVLVDKIGKREAHIRAAENVKEDLTQAHHEAQNLVRDRKELISKIRQASQELQTIRGDFKSLPDSEAELDDLRQEYKRLRDTFTYEKGFNMAKVEELKSAEKNLIEMASDVEKIYAEILNTEKRAHVTTLSFGIAAAPYAANYGVGGGAYVDSYRRPLGSTGDGMMKSYGNSNGIGASSGAGHH</sequence>
<proteinExistence type="inferred from homology"/>
<keyword evidence="2" id="KW-0217">Developmental protein</keyword>
<evidence type="ECO:0000256" key="2">
    <source>
        <dbReference type="ARBA" id="ARBA00022473"/>
    </source>
</evidence>
<keyword evidence="4 6" id="KW-0175">Coiled coil</keyword>
<dbReference type="GO" id="GO:0030154">
    <property type="term" value="P:cell differentiation"/>
    <property type="evidence" value="ECO:0007669"/>
    <property type="project" value="UniProtKB-KW"/>
</dbReference>
<dbReference type="EMBL" id="CAMGYJ010000003">
    <property type="protein sequence ID" value="CAI0394152.1"/>
    <property type="molecule type" value="Genomic_DNA"/>
</dbReference>
<feature type="coiled-coil region" evidence="6">
    <location>
        <begin position="69"/>
        <end position="218"/>
    </location>
</feature>
<feature type="region of interest" description="Disordered" evidence="7">
    <location>
        <begin position="1"/>
        <end position="28"/>
    </location>
</feature>
<accession>A0AAV0I9H2</accession>
<name>A0AAV0I9H2_9ROSI</name>
<evidence type="ECO:0000256" key="4">
    <source>
        <dbReference type="ARBA" id="ARBA00023054"/>
    </source>
</evidence>
<keyword evidence="3" id="KW-0221">Differentiation</keyword>
<reference evidence="8" key="1">
    <citation type="submission" date="2022-08" db="EMBL/GenBank/DDBJ databases">
        <authorList>
            <person name="Gutierrez-Valencia J."/>
        </authorList>
    </citation>
    <scope>NUCLEOTIDE SEQUENCE</scope>
</reference>
<dbReference type="AlphaFoldDB" id="A0AAV0I9H2"/>
<dbReference type="InterPro" id="IPR040353">
    <property type="entry name" value="FLX/FLX-like"/>
</dbReference>
<gene>
    <name evidence="8" type="ORF">LITE_LOCUS8222</name>
</gene>
<dbReference type="Proteomes" id="UP001154282">
    <property type="component" value="Unassembled WGS sequence"/>
</dbReference>
<comment type="similarity">
    <text evidence="1">Belongs to the FLX family.</text>
</comment>
<evidence type="ECO:0000256" key="5">
    <source>
        <dbReference type="ARBA" id="ARBA00023089"/>
    </source>
</evidence>
<evidence type="ECO:0000313" key="9">
    <source>
        <dbReference type="Proteomes" id="UP001154282"/>
    </source>
</evidence>
<evidence type="ECO:0000256" key="1">
    <source>
        <dbReference type="ARBA" id="ARBA00005405"/>
    </source>
</evidence>
<evidence type="ECO:0000256" key="3">
    <source>
        <dbReference type="ARBA" id="ARBA00022782"/>
    </source>
</evidence>
<dbReference type="PANTHER" id="PTHR33405">
    <property type="entry name" value="PROTEIN FLX-LIKE 2"/>
    <property type="match status" value="1"/>
</dbReference>
<evidence type="ECO:0000256" key="6">
    <source>
        <dbReference type="SAM" id="Coils"/>
    </source>
</evidence>
<organism evidence="8 9">
    <name type="scientific">Linum tenue</name>
    <dbReference type="NCBI Taxonomy" id="586396"/>
    <lineage>
        <taxon>Eukaryota</taxon>
        <taxon>Viridiplantae</taxon>
        <taxon>Streptophyta</taxon>
        <taxon>Embryophyta</taxon>
        <taxon>Tracheophyta</taxon>
        <taxon>Spermatophyta</taxon>
        <taxon>Magnoliopsida</taxon>
        <taxon>eudicotyledons</taxon>
        <taxon>Gunneridae</taxon>
        <taxon>Pentapetalae</taxon>
        <taxon>rosids</taxon>
        <taxon>fabids</taxon>
        <taxon>Malpighiales</taxon>
        <taxon>Linaceae</taxon>
        <taxon>Linum</taxon>
    </lineage>
</organism>
<evidence type="ECO:0008006" key="10">
    <source>
        <dbReference type="Google" id="ProtNLM"/>
    </source>
</evidence>